<accession>A0ABQ6WGJ6</accession>
<evidence type="ECO:0000313" key="1">
    <source>
        <dbReference type="EMBL" id="KAE8416267.1"/>
    </source>
</evidence>
<protein>
    <submittedName>
        <fullName evidence="1">Uncharacterized protein</fullName>
    </submittedName>
</protein>
<proteinExistence type="predicted"/>
<dbReference type="Proteomes" id="UP000325395">
    <property type="component" value="Unassembled WGS sequence"/>
</dbReference>
<dbReference type="EMBL" id="ML735754">
    <property type="protein sequence ID" value="KAE8416267.1"/>
    <property type="molecule type" value="Genomic_DNA"/>
</dbReference>
<name>A0ABQ6WGJ6_9EURO</name>
<sequence length="54" mass="5908">MKAVALSIRSTTWRATKLANSIVAQVQLATNASCHTEYVIFPLVLVDKDIHGPK</sequence>
<keyword evidence="2" id="KW-1185">Reference proteome</keyword>
<organism evidence="1 2">
    <name type="scientific">Aspergillus pseudocaelatus</name>
    <dbReference type="NCBI Taxonomy" id="1825620"/>
    <lineage>
        <taxon>Eukaryota</taxon>
        <taxon>Fungi</taxon>
        <taxon>Dikarya</taxon>
        <taxon>Ascomycota</taxon>
        <taxon>Pezizomycotina</taxon>
        <taxon>Eurotiomycetes</taxon>
        <taxon>Eurotiomycetidae</taxon>
        <taxon>Eurotiales</taxon>
        <taxon>Aspergillaceae</taxon>
        <taxon>Aspergillus</taxon>
        <taxon>Aspergillus subgen. Circumdati</taxon>
    </lineage>
</organism>
<reference evidence="1 2" key="1">
    <citation type="submission" date="2019-04" db="EMBL/GenBank/DDBJ databases">
        <authorList>
            <consortium name="DOE Joint Genome Institute"/>
            <person name="Mondo S."/>
            <person name="Kjaerbolling I."/>
            <person name="Vesth T."/>
            <person name="Frisvad J.C."/>
            <person name="Nybo J.L."/>
            <person name="Theobald S."/>
            <person name="Kildgaard S."/>
            <person name="Isbrandt T."/>
            <person name="Kuo A."/>
            <person name="Sato A."/>
            <person name="Lyhne E.K."/>
            <person name="Kogle M.E."/>
            <person name="Wiebenga A."/>
            <person name="Kun R.S."/>
            <person name="Lubbers R.J."/>
            <person name="Makela M.R."/>
            <person name="Barry K."/>
            <person name="Chovatia M."/>
            <person name="Clum A."/>
            <person name="Daum C."/>
            <person name="Haridas S."/>
            <person name="He G."/>
            <person name="LaButti K."/>
            <person name="Lipzen A."/>
            <person name="Riley R."/>
            <person name="Salamov A."/>
            <person name="Simmons B.A."/>
            <person name="Magnuson J.K."/>
            <person name="Henrissat B."/>
            <person name="Mortensen U.H."/>
            <person name="Larsen T.O."/>
            <person name="Devries R.P."/>
            <person name="Grigoriev I.V."/>
            <person name="Machida M."/>
            <person name="Baker S.E."/>
            <person name="Andersen M.R."/>
            <person name="Cantor M.N."/>
            <person name="Hua S.X."/>
        </authorList>
    </citation>
    <scope>NUCLEOTIDE SEQUENCE [LARGE SCALE GENOMIC DNA]</scope>
    <source>
        <strain evidence="1 2">CBS 117616</strain>
    </source>
</reference>
<evidence type="ECO:0000313" key="2">
    <source>
        <dbReference type="Proteomes" id="UP000325395"/>
    </source>
</evidence>
<gene>
    <name evidence="1" type="ORF">BDV36DRAFT_260633</name>
</gene>